<name>A0ABT1EFS2_9FIRM</name>
<feature type="transmembrane region" description="Helical" evidence="5">
    <location>
        <begin position="310"/>
        <end position="333"/>
    </location>
</feature>
<feature type="domain" description="HAMP" evidence="6">
    <location>
        <begin position="345"/>
        <end position="385"/>
    </location>
</feature>
<dbReference type="PANTHER" id="PTHR34220:SF7">
    <property type="entry name" value="SENSOR HISTIDINE KINASE YPDA"/>
    <property type="match status" value="1"/>
</dbReference>
<gene>
    <name evidence="7" type="ORF">NK118_04725</name>
</gene>
<comment type="subcellular location">
    <subcellularLocation>
        <location evidence="1">Membrane</location>
    </subcellularLocation>
</comment>
<dbReference type="RefSeq" id="WP_262068458.1">
    <property type="nucleotide sequence ID" value="NZ_JAMXOC010000004.1"/>
</dbReference>
<keyword evidence="2" id="KW-0597">Phosphoprotein</keyword>
<evidence type="ECO:0000256" key="5">
    <source>
        <dbReference type="SAM" id="Phobius"/>
    </source>
</evidence>
<dbReference type="PANTHER" id="PTHR34220">
    <property type="entry name" value="SENSOR HISTIDINE KINASE YPDA"/>
    <property type="match status" value="1"/>
</dbReference>
<dbReference type="Proteomes" id="UP001523565">
    <property type="component" value="Unassembled WGS sequence"/>
</dbReference>
<dbReference type="Gene3D" id="3.30.565.10">
    <property type="entry name" value="Histidine kinase-like ATPase, C-terminal domain"/>
    <property type="match status" value="1"/>
</dbReference>
<sequence>MKSNEKENKSNRLIKKRLTSVSIREKIILVFVGVIFLSMSLLGVITFSNAYISTKKSLLNKLDTTVTAVSKVVDQSFLISKNTLFQCAGVNGVQSWLKDDTFYDRENPEFHLRKMTFNTELQRMMAYSNVRDMHIIDYVTVFDENEMLVHLDLELIGETRSQAGSFQAYQAVKDSEEYIHSELITEPENLIFNVRKLRSNYNDEDIPMTLMLATKERNVYMQYADLLQEEETIVYLLDDKDRIISSNIESKIGEYVDDDLIEYVDKGCAEIKQDQKYLLTVRNMENSGEGIRLLYLYPKKLLTASVMQSMSAYVVMCIGLIIGSVIVVLFVGFKSTSFLNEFLFAMKSVGEHNYEIKIKEYKDPEINSLAVAFNEMVTEIKELIQNKYESQILLKDMEINFLQHQINPHFLFNVLFTIQIKAKQCKDETIYKMVSALSSLLRASIQTKNTDMITVQQELDYTEFYLYLQTIRFEGRIVYHIDIEEDSLCSKTIPKFIIEPIVENAVIHGIENMENVGRIEISLRRQGDNLLILVKDDGIGFDVKEYLKTWDKADESEANISTREKIGLRNVHLRIQHIYGEEYGIDIESERDKGTSIQIKVPIREDERCIKL</sequence>
<keyword evidence="3" id="KW-0808">Transferase</keyword>
<dbReference type="InterPro" id="IPR010559">
    <property type="entry name" value="Sig_transdc_His_kin_internal"/>
</dbReference>
<dbReference type="Pfam" id="PF02518">
    <property type="entry name" value="HATPase_c"/>
    <property type="match status" value="1"/>
</dbReference>
<keyword evidence="8" id="KW-1185">Reference proteome</keyword>
<dbReference type="SUPFAM" id="SSF55874">
    <property type="entry name" value="ATPase domain of HSP90 chaperone/DNA topoisomerase II/histidine kinase"/>
    <property type="match status" value="1"/>
</dbReference>
<accession>A0ABT1EFS2</accession>
<dbReference type="InterPro" id="IPR036890">
    <property type="entry name" value="HATPase_C_sf"/>
</dbReference>
<dbReference type="Pfam" id="PF06580">
    <property type="entry name" value="His_kinase"/>
    <property type="match status" value="1"/>
</dbReference>
<dbReference type="InterPro" id="IPR003660">
    <property type="entry name" value="HAMP_dom"/>
</dbReference>
<reference evidence="7 8" key="1">
    <citation type="journal article" date="2022" name="Genome Biol. Evol.">
        <title>Host diet, physiology and behaviors set the stage for Lachnospiraceae cladogenesis.</title>
        <authorList>
            <person name="Vera-Ponce De Leon A."/>
            <person name="Schneider M."/>
            <person name="Jahnes B.C."/>
            <person name="Sadowski V."/>
            <person name="Camuy-Velez L.A."/>
            <person name="Duan J."/>
            <person name="Sabree Z.L."/>
        </authorList>
    </citation>
    <scope>NUCLEOTIDE SEQUENCE [LARGE SCALE GENOMIC DNA]</scope>
    <source>
        <strain evidence="7 8">PAL227</strain>
    </source>
</reference>
<dbReference type="SMART" id="SM00387">
    <property type="entry name" value="HATPase_c"/>
    <property type="match status" value="1"/>
</dbReference>
<evidence type="ECO:0000313" key="7">
    <source>
        <dbReference type="EMBL" id="MCP1109554.1"/>
    </source>
</evidence>
<dbReference type="PROSITE" id="PS50885">
    <property type="entry name" value="HAMP"/>
    <property type="match status" value="1"/>
</dbReference>
<proteinExistence type="predicted"/>
<evidence type="ECO:0000256" key="1">
    <source>
        <dbReference type="ARBA" id="ARBA00004370"/>
    </source>
</evidence>
<dbReference type="InterPro" id="IPR003594">
    <property type="entry name" value="HATPase_dom"/>
</dbReference>
<comment type="caution">
    <text evidence="7">The sequence shown here is derived from an EMBL/GenBank/DDBJ whole genome shotgun (WGS) entry which is preliminary data.</text>
</comment>
<dbReference type="CDD" id="cd06225">
    <property type="entry name" value="HAMP"/>
    <property type="match status" value="1"/>
</dbReference>
<feature type="transmembrane region" description="Helical" evidence="5">
    <location>
        <begin position="27"/>
        <end position="52"/>
    </location>
</feature>
<dbReference type="Gene3D" id="6.10.340.10">
    <property type="match status" value="1"/>
</dbReference>
<evidence type="ECO:0000256" key="3">
    <source>
        <dbReference type="ARBA" id="ARBA00022679"/>
    </source>
</evidence>
<dbReference type="GO" id="GO:0016301">
    <property type="term" value="F:kinase activity"/>
    <property type="evidence" value="ECO:0007669"/>
    <property type="project" value="UniProtKB-KW"/>
</dbReference>
<organism evidence="7 8">
    <name type="scientific">Ohessyouella blattaphilus</name>
    <dbReference type="NCBI Taxonomy" id="2949333"/>
    <lineage>
        <taxon>Bacteria</taxon>
        <taxon>Bacillati</taxon>
        <taxon>Bacillota</taxon>
        <taxon>Clostridia</taxon>
        <taxon>Lachnospirales</taxon>
        <taxon>Lachnospiraceae</taxon>
        <taxon>Ohessyouella</taxon>
    </lineage>
</organism>
<evidence type="ECO:0000259" key="6">
    <source>
        <dbReference type="PROSITE" id="PS50885"/>
    </source>
</evidence>
<keyword evidence="5" id="KW-0472">Membrane</keyword>
<keyword evidence="4 7" id="KW-0418">Kinase</keyword>
<evidence type="ECO:0000313" key="8">
    <source>
        <dbReference type="Proteomes" id="UP001523565"/>
    </source>
</evidence>
<evidence type="ECO:0000256" key="2">
    <source>
        <dbReference type="ARBA" id="ARBA00022553"/>
    </source>
</evidence>
<dbReference type="EMBL" id="JAMZFV010000004">
    <property type="protein sequence ID" value="MCP1109554.1"/>
    <property type="molecule type" value="Genomic_DNA"/>
</dbReference>
<evidence type="ECO:0000256" key="4">
    <source>
        <dbReference type="ARBA" id="ARBA00022777"/>
    </source>
</evidence>
<dbReference type="InterPro" id="IPR050640">
    <property type="entry name" value="Bact_2-comp_sensor_kinase"/>
</dbReference>
<protein>
    <submittedName>
        <fullName evidence="7">Sensor histidine kinase</fullName>
    </submittedName>
</protein>
<keyword evidence="5" id="KW-0812">Transmembrane</keyword>
<keyword evidence="5" id="KW-1133">Transmembrane helix</keyword>